<feature type="transmembrane region" description="Helical" evidence="1">
    <location>
        <begin position="124"/>
        <end position="147"/>
    </location>
</feature>
<dbReference type="AlphaFoldDB" id="A0A1I7TI01"/>
<keyword evidence="1" id="KW-0812">Transmembrane</keyword>
<sequence>MLRFWRKALLDCDCMSTVVHITHPFVSIYLLAIGAGSMWMTNRGYMIWERFKEVVPFIIYVIAPFWCAVFLLMLFVEWRLEGKSNYVKCREIAIGLSLAFLSSCLFSQLVVPGIPPFFIAYRNLTKSCTIFCIIHILIAIGLEYLLCQLNNDLSPHPSFVCHILWFACYMPMTWDFWFAFRWQIELGKDA</sequence>
<feature type="transmembrane region" description="Helical" evidence="1">
    <location>
        <begin position="92"/>
        <end position="118"/>
    </location>
</feature>
<name>A0A1I7TI01_9PELO</name>
<dbReference type="WBParaSite" id="Csp11.Scaffold620.g6122.t1">
    <property type="protein sequence ID" value="Csp11.Scaffold620.g6122.t1"/>
    <property type="gene ID" value="Csp11.Scaffold620.g6122"/>
</dbReference>
<accession>A0A1I7TI01</accession>
<evidence type="ECO:0000313" key="3">
    <source>
        <dbReference type="WBParaSite" id="Csp11.Scaffold620.g6122.t1"/>
    </source>
</evidence>
<keyword evidence="2" id="KW-1185">Reference proteome</keyword>
<feature type="transmembrane region" description="Helical" evidence="1">
    <location>
        <begin position="21"/>
        <end position="41"/>
    </location>
</feature>
<keyword evidence="1" id="KW-0472">Membrane</keyword>
<organism evidence="2 3">
    <name type="scientific">Caenorhabditis tropicalis</name>
    <dbReference type="NCBI Taxonomy" id="1561998"/>
    <lineage>
        <taxon>Eukaryota</taxon>
        <taxon>Metazoa</taxon>
        <taxon>Ecdysozoa</taxon>
        <taxon>Nematoda</taxon>
        <taxon>Chromadorea</taxon>
        <taxon>Rhabditida</taxon>
        <taxon>Rhabditina</taxon>
        <taxon>Rhabditomorpha</taxon>
        <taxon>Rhabditoidea</taxon>
        <taxon>Rhabditidae</taxon>
        <taxon>Peloderinae</taxon>
        <taxon>Caenorhabditis</taxon>
    </lineage>
</organism>
<evidence type="ECO:0000256" key="1">
    <source>
        <dbReference type="SAM" id="Phobius"/>
    </source>
</evidence>
<keyword evidence="1" id="KW-1133">Transmembrane helix</keyword>
<feature type="transmembrane region" description="Helical" evidence="1">
    <location>
        <begin position="57"/>
        <end position="80"/>
    </location>
</feature>
<dbReference type="Proteomes" id="UP000095282">
    <property type="component" value="Unplaced"/>
</dbReference>
<reference evidence="3" key="1">
    <citation type="submission" date="2016-11" db="UniProtKB">
        <authorList>
            <consortium name="WormBaseParasite"/>
        </authorList>
    </citation>
    <scope>IDENTIFICATION</scope>
</reference>
<protein>
    <submittedName>
        <fullName evidence="3">Transmembrane protein</fullName>
    </submittedName>
</protein>
<evidence type="ECO:0000313" key="2">
    <source>
        <dbReference type="Proteomes" id="UP000095282"/>
    </source>
</evidence>
<proteinExistence type="predicted"/>
<feature type="transmembrane region" description="Helical" evidence="1">
    <location>
        <begin position="159"/>
        <end position="180"/>
    </location>
</feature>